<evidence type="ECO:0000313" key="3">
    <source>
        <dbReference type="Proteomes" id="UP000317429"/>
    </source>
</evidence>
<protein>
    <recommendedName>
        <fullName evidence="1">Abortive infection protein-like C-terminal domain-containing protein</fullName>
    </recommendedName>
</protein>
<accession>A0A518D922</accession>
<dbReference type="RefSeq" id="WP_145282348.1">
    <property type="nucleotide sequence ID" value="NZ_CP036291.1"/>
</dbReference>
<organism evidence="2 3">
    <name type="scientific">Pirellulimonas nuda</name>
    <dbReference type="NCBI Taxonomy" id="2528009"/>
    <lineage>
        <taxon>Bacteria</taxon>
        <taxon>Pseudomonadati</taxon>
        <taxon>Planctomycetota</taxon>
        <taxon>Planctomycetia</taxon>
        <taxon>Pirellulales</taxon>
        <taxon>Lacipirellulaceae</taxon>
        <taxon>Pirellulimonas</taxon>
    </lineage>
</organism>
<sequence>MSSLTFLERQTLEKYLRMSGGYVLEYSDRTFQEFVCESVGVDIHDGKYAIDGGSKARKLRAFWKAESDIMVGTLLLALINGEVNTARDPDDATQALASQCRQIATRLLAGGPNLNKIKEQAKILNANHLSEQIRRLEESVDKDPSLAIGTAKELIETCCKTILAERGKPLPGTPTVSTLTKETLKELKLVPEGIDNAARGADVIKRLLSNLGTIGNNLAELRGLYGTGHGMHGSATGLSARHAKLAVGAAATLAVFLFETHQDTKP</sequence>
<name>A0A518D922_9BACT</name>
<gene>
    <name evidence="2" type="ORF">Pla175_13170</name>
</gene>
<dbReference type="InterPro" id="IPR026001">
    <property type="entry name" value="Abi-like_C"/>
</dbReference>
<dbReference type="AlphaFoldDB" id="A0A518D922"/>
<dbReference type="Proteomes" id="UP000317429">
    <property type="component" value="Chromosome"/>
</dbReference>
<keyword evidence="3" id="KW-1185">Reference proteome</keyword>
<reference evidence="2 3" key="1">
    <citation type="submission" date="2019-02" db="EMBL/GenBank/DDBJ databases">
        <title>Deep-cultivation of Planctomycetes and their phenomic and genomic characterization uncovers novel biology.</title>
        <authorList>
            <person name="Wiegand S."/>
            <person name="Jogler M."/>
            <person name="Boedeker C."/>
            <person name="Pinto D."/>
            <person name="Vollmers J."/>
            <person name="Rivas-Marin E."/>
            <person name="Kohn T."/>
            <person name="Peeters S.H."/>
            <person name="Heuer A."/>
            <person name="Rast P."/>
            <person name="Oberbeckmann S."/>
            <person name="Bunk B."/>
            <person name="Jeske O."/>
            <person name="Meyerdierks A."/>
            <person name="Storesund J.E."/>
            <person name="Kallscheuer N."/>
            <person name="Luecker S."/>
            <person name="Lage O.M."/>
            <person name="Pohl T."/>
            <person name="Merkel B.J."/>
            <person name="Hornburger P."/>
            <person name="Mueller R.-W."/>
            <person name="Bruemmer F."/>
            <person name="Labrenz M."/>
            <person name="Spormann A.M."/>
            <person name="Op den Camp H."/>
            <person name="Overmann J."/>
            <person name="Amann R."/>
            <person name="Jetten M.S.M."/>
            <person name="Mascher T."/>
            <person name="Medema M.H."/>
            <person name="Devos D.P."/>
            <person name="Kaster A.-K."/>
            <person name="Ovreas L."/>
            <person name="Rohde M."/>
            <person name="Galperin M.Y."/>
            <person name="Jogler C."/>
        </authorList>
    </citation>
    <scope>NUCLEOTIDE SEQUENCE [LARGE SCALE GENOMIC DNA]</scope>
    <source>
        <strain evidence="2 3">Pla175</strain>
    </source>
</reference>
<dbReference type="EMBL" id="CP036291">
    <property type="protein sequence ID" value="QDU87950.1"/>
    <property type="molecule type" value="Genomic_DNA"/>
</dbReference>
<proteinExistence type="predicted"/>
<evidence type="ECO:0000313" key="2">
    <source>
        <dbReference type="EMBL" id="QDU87950.1"/>
    </source>
</evidence>
<feature type="domain" description="Abortive infection protein-like C-terminal" evidence="1">
    <location>
        <begin position="178"/>
        <end position="259"/>
    </location>
</feature>
<evidence type="ECO:0000259" key="1">
    <source>
        <dbReference type="Pfam" id="PF14355"/>
    </source>
</evidence>
<dbReference type="OrthoDB" id="9815944at2"/>
<dbReference type="KEGG" id="pnd:Pla175_13170"/>
<dbReference type="Pfam" id="PF14355">
    <property type="entry name" value="Abi_C"/>
    <property type="match status" value="1"/>
</dbReference>